<comment type="caution">
    <text evidence="1">The sequence shown here is derived from an EMBL/GenBank/DDBJ whole genome shotgun (WGS) entry which is preliminary data.</text>
</comment>
<sequence>MLSLTEEGWGTGRRFCRITSPDSTRTCSSPTAPQWRYPPRLMGKATTFLSGGCSGNRAVQSHEIPALRAFHTVPLKGLGFRSGFSPLPTPRLRWLLYFSQVEPRVRALRLLAGLQVQRELI</sequence>
<dbReference type="AlphaFoldDB" id="A0A9Q1FJ02"/>
<gene>
    <name evidence="1" type="ORF">SKAU_G00162760</name>
</gene>
<dbReference type="EMBL" id="JAINUF010000005">
    <property type="protein sequence ID" value="KAJ8359751.1"/>
    <property type="molecule type" value="Genomic_DNA"/>
</dbReference>
<evidence type="ECO:0000313" key="1">
    <source>
        <dbReference type="EMBL" id="KAJ8359751.1"/>
    </source>
</evidence>
<proteinExistence type="predicted"/>
<accession>A0A9Q1FJ02</accession>
<reference evidence="1" key="1">
    <citation type="journal article" date="2023" name="Science">
        <title>Genome structures resolve the early diversification of teleost fishes.</title>
        <authorList>
            <person name="Parey E."/>
            <person name="Louis A."/>
            <person name="Montfort J."/>
            <person name="Bouchez O."/>
            <person name="Roques C."/>
            <person name="Iampietro C."/>
            <person name="Lluch J."/>
            <person name="Castinel A."/>
            <person name="Donnadieu C."/>
            <person name="Desvignes T."/>
            <person name="Floi Bucao C."/>
            <person name="Jouanno E."/>
            <person name="Wen M."/>
            <person name="Mejri S."/>
            <person name="Dirks R."/>
            <person name="Jansen H."/>
            <person name="Henkel C."/>
            <person name="Chen W.J."/>
            <person name="Zahm M."/>
            <person name="Cabau C."/>
            <person name="Klopp C."/>
            <person name="Thompson A.W."/>
            <person name="Robinson-Rechavi M."/>
            <person name="Braasch I."/>
            <person name="Lecointre G."/>
            <person name="Bobe J."/>
            <person name="Postlethwait J.H."/>
            <person name="Berthelot C."/>
            <person name="Roest Crollius H."/>
            <person name="Guiguen Y."/>
        </authorList>
    </citation>
    <scope>NUCLEOTIDE SEQUENCE</scope>
    <source>
        <strain evidence="1">WJC10195</strain>
    </source>
</reference>
<keyword evidence="2" id="KW-1185">Reference proteome</keyword>
<organism evidence="1 2">
    <name type="scientific">Synaphobranchus kaupii</name>
    <name type="common">Kaup's arrowtooth eel</name>
    <dbReference type="NCBI Taxonomy" id="118154"/>
    <lineage>
        <taxon>Eukaryota</taxon>
        <taxon>Metazoa</taxon>
        <taxon>Chordata</taxon>
        <taxon>Craniata</taxon>
        <taxon>Vertebrata</taxon>
        <taxon>Euteleostomi</taxon>
        <taxon>Actinopterygii</taxon>
        <taxon>Neopterygii</taxon>
        <taxon>Teleostei</taxon>
        <taxon>Anguilliformes</taxon>
        <taxon>Synaphobranchidae</taxon>
        <taxon>Synaphobranchus</taxon>
    </lineage>
</organism>
<dbReference type="Proteomes" id="UP001152622">
    <property type="component" value="Chromosome 5"/>
</dbReference>
<protein>
    <submittedName>
        <fullName evidence="1">Uncharacterized protein</fullName>
    </submittedName>
</protein>
<evidence type="ECO:0000313" key="2">
    <source>
        <dbReference type="Proteomes" id="UP001152622"/>
    </source>
</evidence>
<name>A0A9Q1FJ02_SYNKA</name>